<keyword evidence="7" id="KW-1185">Reference proteome</keyword>
<evidence type="ECO:0000313" key="7">
    <source>
        <dbReference type="Proteomes" id="UP001501822"/>
    </source>
</evidence>
<reference evidence="6 7" key="1">
    <citation type="journal article" date="2019" name="Int. J. Syst. Evol. Microbiol.">
        <title>The Global Catalogue of Microorganisms (GCM) 10K type strain sequencing project: providing services to taxonomists for standard genome sequencing and annotation.</title>
        <authorList>
            <consortium name="The Broad Institute Genomics Platform"/>
            <consortium name="The Broad Institute Genome Sequencing Center for Infectious Disease"/>
            <person name="Wu L."/>
            <person name="Ma J."/>
        </authorList>
    </citation>
    <scope>NUCLEOTIDE SEQUENCE [LARGE SCALE GENOMIC DNA]</scope>
    <source>
        <strain evidence="6 7">JCM 3146</strain>
    </source>
</reference>
<dbReference type="Pfam" id="PF17754">
    <property type="entry name" value="TetR_C_14"/>
    <property type="match status" value="1"/>
</dbReference>
<dbReference type="PRINTS" id="PR00455">
    <property type="entry name" value="HTHTETR"/>
</dbReference>
<dbReference type="Gene3D" id="1.10.10.60">
    <property type="entry name" value="Homeodomain-like"/>
    <property type="match status" value="1"/>
</dbReference>
<evidence type="ECO:0000256" key="4">
    <source>
        <dbReference type="PROSITE-ProRule" id="PRU00335"/>
    </source>
</evidence>
<name>A0ABN0WP85_9ACTN</name>
<dbReference type="InterPro" id="IPR050109">
    <property type="entry name" value="HTH-type_TetR-like_transc_reg"/>
</dbReference>
<accession>A0ABN0WP85</accession>
<sequence>MDTMAEELGLRERKKRETRQRIADVAMGLFMLRGFDRTTVADVAEAADVSVNTVFNYFKTKEDLFFDRQDFAVQSLGRVVASRRAGEPVVEALRRDFHEALDEGDWRYGTNSGAEDFSRMVLESPSLRARMREMSDLRRDHLAQVLAEETDADPDDPTPRLVAAQVVALTQTISMEYLRRRRAGESHAAILPAVRAAVDQGFDLLRSGIGDYPR</sequence>
<dbReference type="InterPro" id="IPR041347">
    <property type="entry name" value="MftR_C"/>
</dbReference>
<dbReference type="SUPFAM" id="SSF46689">
    <property type="entry name" value="Homeodomain-like"/>
    <property type="match status" value="1"/>
</dbReference>
<dbReference type="InterPro" id="IPR001647">
    <property type="entry name" value="HTH_TetR"/>
</dbReference>
<dbReference type="Gene3D" id="1.10.357.10">
    <property type="entry name" value="Tetracycline Repressor, domain 2"/>
    <property type="match status" value="1"/>
</dbReference>
<dbReference type="PROSITE" id="PS50977">
    <property type="entry name" value="HTH_TETR_2"/>
    <property type="match status" value="1"/>
</dbReference>
<dbReference type="PANTHER" id="PTHR30055:SF234">
    <property type="entry name" value="HTH-TYPE TRANSCRIPTIONAL REGULATOR BETI"/>
    <property type="match status" value="1"/>
</dbReference>
<organism evidence="6 7">
    <name type="scientific">Actinoallomurus spadix</name>
    <dbReference type="NCBI Taxonomy" id="79912"/>
    <lineage>
        <taxon>Bacteria</taxon>
        <taxon>Bacillati</taxon>
        <taxon>Actinomycetota</taxon>
        <taxon>Actinomycetes</taxon>
        <taxon>Streptosporangiales</taxon>
        <taxon>Thermomonosporaceae</taxon>
        <taxon>Actinoallomurus</taxon>
    </lineage>
</organism>
<keyword evidence="2 4" id="KW-0238">DNA-binding</keyword>
<evidence type="ECO:0000259" key="5">
    <source>
        <dbReference type="PROSITE" id="PS50977"/>
    </source>
</evidence>
<proteinExistence type="predicted"/>
<keyword evidence="3" id="KW-0804">Transcription</keyword>
<keyword evidence="1" id="KW-0805">Transcription regulation</keyword>
<feature type="domain" description="HTH tetR-type" evidence="5">
    <location>
        <begin position="16"/>
        <end position="76"/>
    </location>
</feature>
<evidence type="ECO:0000256" key="2">
    <source>
        <dbReference type="ARBA" id="ARBA00023125"/>
    </source>
</evidence>
<feature type="DNA-binding region" description="H-T-H motif" evidence="4">
    <location>
        <begin position="39"/>
        <end position="58"/>
    </location>
</feature>
<evidence type="ECO:0000256" key="1">
    <source>
        <dbReference type="ARBA" id="ARBA00023015"/>
    </source>
</evidence>
<dbReference type="PANTHER" id="PTHR30055">
    <property type="entry name" value="HTH-TYPE TRANSCRIPTIONAL REGULATOR RUTR"/>
    <property type="match status" value="1"/>
</dbReference>
<gene>
    <name evidence="6" type="ORF">GCM10010151_36110</name>
</gene>
<dbReference type="Pfam" id="PF00440">
    <property type="entry name" value="TetR_N"/>
    <property type="match status" value="1"/>
</dbReference>
<dbReference type="Proteomes" id="UP001501822">
    <property type="component" value="Unassembled WGS sequence"/>
</dbReference>
<comment type="caution">
    <text evidence="6">The sequence shown here is derived from an EMBL/GenBank/DDBJ whole genome shotgun (WGS) entry which is preliminary data.</text>
</comment>
<protein>
    <submittedName>
        <fullName evidence="6">TetR/AcrR family transcriptional regulator</fullName>
    </submittedName>
</protein>
<evidence type="ECO:0000313" key="6">
    <source>
        <dbReference type="EMBL" id="GAA0343282.1"/>
    </source>
</evidence>
<evidence type="ECO:0000256" key="3">
    <source>
        <dbReference type="ARBA" id="ARBA00023163"/>
    </source>
</evidence>
<dbReference type="InterPro" id="IPR009057">
    <property type="entry name" value="Homeodomain-like_sf"/>
</dbReference>
<dbReference type="EMBL" id="BAAABM010000029">
    <property type="protein sequence ID" value="GAA0343282.1"/>
    <property type="molecule type" value="Genomic_DNA"/>
</dbReference>